<evidence type="ECO:0000313" key="10">
    <source>
        <dbReference type="EMBL" id="PJB03945.1"/>
    </source>
</evidence>
<protein>
    <submittedName>
        <fullName evidence="5">RNA-binding protein</fullName>
    </submittedName>
</protein>
<accession>A0A2H9M4H5</accession>
<evidence type="ECO:0000313" key="11">
    <source>
        <dbReference type="EMBL" id="PJC01554.1"/>
    </source>
</evidence>
<dbReference type="EMBL" id="PETW01000012">
    <property type="protein sequence ID" value="PIV46537.1"/>
    <property type="molecule type" value="Genomic_DNA"/>
</dbReference>
<evidence type="ECO:0000313" key="12">
    <source>
        <dbReference type="Proteomes" id="UP000228874"/>
    </source>
</evidence>
<evidence type="ECO:0000259" key="4">
    <source>
        <dbReference type="PROSITE" id="PS50102"/>
    </source>
</evidence>
<dbReference type="SMART" id="SM00360">
    <property type="entry name" value="RRM"/>
    <property type="match status" value="1"/>
</dbReference>
<dbReference type="SUPFAM" id="SSF54928">
    <property type="entry name" value="RNA-binding domain, RBD"/>
    <property type="match status" value="1"/>
</dbReference>
<dbReference type="EMBL" id="PFIH01000043">
    <property type="protein sequence ID" value="PIX28030.1"/>
    <property type="molecule type" value="Genomic_DNA"/>
</dbReference>
<feature type="region of interest" description="Disordered" evidence="3">
    <location>
        <begin position="71"/>
        <end position="120"/>
    </location>
</feature>
<dbReference type="Proteomes" id="UP000231449">
    <property type="component" value="Unassembled WGS sequence"/>
</dbReference>
<organism evidence="5 14">
    <name type="scientific">Huberarchaeum crystalense</name>
    <dbReference type="NCBI Taxonomy" id="2014257"/>
    <lineage>
        <taxon>Archaea</taxon>
        <taxon>Candidatus Huberarchaeota</taxon>
        <taxon>Candidatus Huberarchaeia</taxon>
        <taxon>Candidatus Huberarchaeales</taxon>
        <taxon>Candidatus Huberarchaeaceae</taxon>
        <taxon>Candidatus Huberarchaeum</taxon>
    </lineage>
</organism>
<dbReference type="Proteomes" id="UP000230477">
    <property type="component" value="Unassembled WGS sequence"/>
</dbReference>
<dbReference type="Proteomes" id="UP000228888">
    <property type="component" value="Unassembled WGS sequence"/>
</dbReference>
<feature type="domain" description="RRM" evidence="4">
    <location>
        <begin position="3"/>
        <end position="81"/>
    </location>
</feature>
<evidence type="ECO:0000313" key="9">
    <source>
        <dbReference type="EMBL" id="PIZ00030.1"/>
    </source>
</evidence>
<accession>A0A2H9QT27</accession>
<dbReference type="EMBL" id="PEUT01000009">
    <property type="protein sequence ID" value="PIV13889.1"/>
    <property type="molecule type" value="Genomic_DNA"/>
</dbReference>
<accession>A0A2H9RD97</accession>
<dbReference type="EMBL" id="PFMG01000010">
    <property type="protein sequence ID" value="PIZ00030.1"/>
    <property type="molecule type" value="Genomic_DNA"/>
</dbReference>
<evidence type="ECO:0000256" key="3">
    <source>
        <dbReference type="SAM" id="MobiDB-lite"/>
    </source>
</evidence>
<sequence length="120" mass="13537">MTTKLFIGNLPFSTTDESLKELFSQAGSVKTANIVKNKFSGRSRGFGFVEMETDEEAVKAIEMLNNKEIDGRQIGVSEARPREDFPPREGGGRSEHRREGYGRSENGGRYGSGERRERRY</sequence>
<comment type="caution">
    <text evidence="5">The sequence shown here is derived from an EMBL/GenBank/DDBJ whole genome shotgun (WGS) entry which is preliminary data.</text>
</comment>
<dbReference type="PROSITE" id="PS50102">
    <property type="entry name" value="RRM"/>
    <property type="match status" value="1"/>
</dbReference>
<dbReference type="Pfam" id="PF00076">
    <property type="entry name" value="RRM_1"/>
    <property type="match status" value="1"/>
</dbReference>
<dbReference type="InterPro" id="IPR035979">
    <property type="entry name" value="RBD_domain_sf"/>
</dbReference>
<accession>A0A2H9N2L5</accession>
<name>A0A2G9LIU3_HUBC1</name>
<dbReference type="Proteomes" id="UP000228874">
    <property type="component" value="Unassembled WGS sequence"/>
</dbReference>
<evidence type="ECO:0000256" key="2">
    <source>
        <dbReference type="ARBA" id="ARBA00022884"/>
    </source>
</evidence>
<dbReference type="Gene3D" id="3.30.70.330">
    <property type="match status" value="1"/>
</dbReference>
<evidence type="ECO:0000256" key="1">
    <source>
        <dbReference type="ARBA" id="ARBA00022737"/>
    </source>
</evidence>
<keyword evidence="2" id="KW-0694">RNA-binding</keyword>
<dbReference type="InterPro" id="IPR012677">
    <property type="entry name" value="Nucleotide-bd_a/b_plait_sf"/>
</dbReference>
<accession>A0A2H9M8Z3</accession>
<reference evidence="5 14" key="2">
    <citation type="submission" date="2017-09" db="EMBL/GenBank/DDBJ databases">
        <title>Depth-based differentiation of microbial function through sediment-hosted aquifers and enrichment of novel symbionts in the deep terrestrial subsurface.</title>
        <authorList>
            <person name="Probst A.J."/>
            <person name="Ladd B."/>
            <person name="Jarett J.K."/>
            <person name="Geller-Mcgrath D.E."/>
            <person name="Sieber C.M."/>
            <person name="Emerson J.B."/>
            <person name="Anantharaman K."/>
            <person name="Thomas B.C."/>
            <person name="Malmstrom R."/>
            <person name="Stieglmeier M."/>
            <person name="Klingl A."/>
            <person name="Woyke T."/>
            <person name="Ryan C.M."/>
            <person name="Banfield J.F."/>
        </authorList>
    </citation>
    <scope>NUCLEOTIDE SEQUENCE [LARGE SCALE GENOMIC DNA]</scope>
    <source>
        <strain evidence="7">CG02_land_8_20_14_3_00_31_209</strain>
        <strain evidence="6">CG03_land_8_20_14_0_80_31_114</strain>
        <strain evidence="5">CG18_big_fil_WC_8_21_14_2_50_31_19</strain>
        <strain evidence="9">CG_4_10_14_0_8_um_filter_31_133</strain>
        <strain evidence="8">CG_4_8_14_3_um_filter</strain>
        <strain evidence="11">CG_4_9_14_0_8_um_filter_31_21</strain>
        <strain evidence="10">CG_4_9_14_3_um_filter_31_125</strain>
    </source>
</reference>
<dbReference type="PANTHER" id="PTHR48025:SF1">
    <property type="entry name" value="RRM DOMAIN-CONTAINING PROTEIN"/>
    <property type="match status" value="1"/>
</dbReference>
<dbReference type="Proteomes" id="UP000230713">
    <property type="component" value="Unassembled WGS sequence"/>
</dbReference>
<evidence type="ECO:0000313" key="5">
    <source>
        <dbReference type="EMBL" id="PIN66434.1"/>
    </source>
</evidence>
<dbReference type="EMBL" id="PFUW01000024">
    <property type="protein sequence ID" value="PJB03945.1"/>
    <property type="molecule type" value="Genomic_DNA"/>
</dbReference>
<dbReference type="CDD" id="cd21608">
    <property type="entry name" value="RRM2_NsCP33_like"/>
    <property type="match status" value="1"/>
</dbReference>
<dbReference type="AlphaFoldDB" id="A0A2G9LIU3"/>
<feature type="compositionally biased region" description="Basic and acidic residues" evidence="3">
    <location>
        <begin position="79"/>
        <end position="102"/>
    </location>
</feature>
<dbReference type="GO" id="GO:0003729">
    <property type="term" value="F:mRNA binding"/>
    <property type="evidence" value="ECO:0007669"/>
    <property type="project" value="TreeGrafter"/>
</dbReference>
<evidence type="ECO:0000313" key="6">
    <source>
        <dbReference type="EMBL" id="PIV13889.1"/>
    </source>
</evidence>
<evidence type="ECO:0000313" key="13">
    <source>
        <dbReference type="Proteomes" id="UP000228888"/>
    </source>
</evidence>
<dbReference type="PANTHER" id="PTHR48025">
    <property type="entry name" value="OS02G0815200 PROTEIN"/>
    <property type="match status" value="1"/>
</dbReference>
<reference evidence="12 13" key="1">
    <citation type="submission" date="2017-09" db="EMBL/GenBank/DDBJ databases">
        <title>Depth-based differentiation of microbial function through sediment-hosted aquifers and enrichment of novel symbionts in the deep terrestrial subsurface.</title>
        <authorList>
            <person name="Probst A.J."/>
            <person name="Ladd B."/>
            <person name="Jarett J.K."/>
            <person name="Geller-Mcgrath D.E."/>
            <person name="Sieber C.M.K."/>
            <person name="Emerson J.B."/>
            <person name="Anantharaman K."/>
            <person name="Thomas B.C."/>
            <person name="Malmstrom R."/>
            <person name="Stieglmeier M."/>
            <person name="Klingl A."/>
            <person name="Woyke T."/>
            <person name="Ryan C.M."/>
            <person name="Banfield J.F."/>
        </authorList>
    </citation>
    <scope>NUCLEOTIDE SEQUENCE [LARGE SCALE GENOMIC DNA]</scope>
</reference>
<keyword evidence="1" id="KW-0677">Repeat</keyword>
<accession>A0A2G9LIU3</accession>
<gene>
    <name evidence="11" type="ORF">CO072_00850</name>
    <name evidence="10" type="ORF">CO124_01565</name>
    <name evidence="7" type="ORF">COS22_00780</name>
    <name evidence="6" type="ORF">COS45_00485</name>
    <name evidence="5" type="ORF">COW69_02335</name>
    <name evidence="9" type="ORF">COY63_00225</name>
    <name evidence="8" type="ORF">COZ66_01715</name>
</gene>
<dbReference type="InterPro" id="IPR000504">
    <property type="entry name" value="RRM_dom"/>
</dbReference>
<dbReference type="Proteomes" id="UP000231232">
    <property type="component" value="Unassembled WGS sequence"/>
</dbReference>
<dbReference type="EMBL" id="PCUF01000037">
    <property type="protein sequence ID" value="PIN66434.1"/>
    <property type="molecule type" value="Genomic_DNA"/>
</dbReference>
<evidence type="ECO:0000313" key="14">
    <source>
        <dbReference type="Proteomes" id="UP000229789"/>
    </source>
</evidence>
<evidence type="ECO:0000313" key="7">
    <source>
        <dbReference type="EMBL" id="PIV46537.1"/>
    </source>
</evidence>
<evidence type="ECO:0000313" key="8">
    <source>
        <dbReference type="EMBL" id="PIX28030.1"/>
    </source>
</evidence>
<dbReference type="EMBL" id="PFSX01000023">
    <property type="protein sequence ID" value="PJC01554.1"/>
    <property type="molecule type" value="Genomic_DNA"/>
</dbReference>
<accession>A0A2H9P971</accession>
<dbReference type="Proteomes" id="UP000229789">
    <property type="component" value="Unassembled WGS sequence"/>
</dbReference>
<dbReference type="InterPro" id="IPR048289">
    <property type="entry name" value="RRM2_NsCP33-like"/>
</dbReference>
<dbReference type="InterPro" id="IPR050502">
    <property type="entry name" value="Euk_RNA-bind_prot"/>
</dbReference>
<proteinExistence type="predicted"/>